<sequence>MRTAPVLRKAFIPIKFTSKFICYIVKGLTCISIKIIKEFINPRKKIKDMTLRRALVVLTEGAEEMELVITVDVLRRAGIDTTIAGLYTEDLIKCSRNVVIKPDINLTFIRPDDYDAIILPGGAKAASTFSQDQTVGYLLKEFESKNKVIAVICASPIALEKHNVAIGRRVTSHPSVAEKLNKRFKYSEERVVNDNGLITSRGPGSAFEFALEIIRHLIGDFKVKEVEPSMMLPTN</sequence>
<dbReference type="SUPFAM" id="SSF52317">
    <property type="entry name" value="Class I glutamine amidotransferase-like"/>
    <property type="match status" value="1"/>
</dbReference>
<protein>
    <submittedName>
        <fullName evidence="4">Protein deglycase DJ-1</fullName>
    </submittedName>
</protein>
<dbReference type="InterPro" id="IPR029062">
    <property type="entry name" value="Class_I_gatase-like"/>
</dbReference>
<keyword evidence="6" id="KW-1185">Reference proteome</keyword>
<dbReference type="NCBIfam" id="TIGR01383">
    <property type="entry name" value="not_thiJ"/>
    <property type="match status" value="1"/>
</dbReference>
<dbReference type="GO" id="GO:0051896">
    <property type="term" value="P:regulation of phosphatidylinositol 3-kinase/protein kinase B signal transduction"/>
    <property type="evidence" value="ECO:0007669"/>
    <property type="project" value="UniProtKB-ARBA"/>
</dbReference>
<proteinExistence type="predicted"/>
<dbReference type="GO" id="GO:1903189">
    <property type="term" value="P:glyoxal metabolic process"/>
    <property type="evidence" value="ECO:0007669"/>
    <property type="project" value="TreeGrafter"/>
</dbReference>
<evidence type="ECO:0000259" key="3">
    <source>
        <dbReference type="Pfam" id="PF01965"/>
    </source>
</evidence>
<reference evidence="4" key="2">
    <citation type="submission" date="2020-01" db="EMBL/GenBank/DDBJ databases">
        <authorList>
            <person name="Korhonen P.K.K."/>
            <person name="Guangxu M.G."/>
            <person name="Wang T.W."/>
            <person name="Stroehlein A.J.S."/>
            <person name="Young N.D."/>
            <person name="Ang C.-S.A."/>
            <person name="Fernando D.W.F."/>
            <person name="Lu H.L."/>
            <person name="Taylor S.T."/>
            <person name="Ehtesham M.E.M."/>
            <person name="Najaraj S.H.N."/>
            <person name="Harsha G.H.G."/>
            <person name="Madugundu A.M."/>
            <person name="Renuse S.R."/>
            <person name="Holt D.H."/>
            <person name="Pandey A.P."/>
            <person name="Papenfuss A.P."/>
            <person name="Gasser R.B.G."/>
            <person name="Fischer K.F."/>
        </authorList>
    </citation>
    <scope>NUCLEOTIDE SEQUENCE</scope>
    <source>
        <strain evidence="4">SSS_KF_BRIS2020</strain>
    </source>
</reference>
<evidence type="ECO:0000313" key="6">
    <source>
        <dbReference type="Proteomes" id="UP000070412"/>
    </source>
</evidence>
<dbReference type="EMBL" id="WVUK01000056">
    <property type="protein sequence ID" value="KAF7492416.1"/>
    <property type="molecule type" value="Genomic_DNA"/>
</dbReference>
<dbReference type="AlphaFoldDB" id="A0A834R9A0"/>
<dbReference type="GO" id="GO:0006979">
    <property type="term" value="P:response to oxidative stress"/>
    <property type="evidence" value="ECO:0007669"/>
    <property type="project" value="TreeGrafter"/>
</dbReference>
<evidence type="ECO:0000256" key="1">
    <source>
        <dbReference type="ARBA" id="ARBA00004496"/>
    </source>
</evidence>
<dbReference type="InterPro" id="IPR050325">
    <property type="entry name" value="Prot/Nucl_acid_deglycase"/>
</dbReference>
<dbReference type="Gene3D" id="3.40.50.880">
    <property type="match status" value="1"/>
</dbReference>
<dbReference type="CDD" id="cd03135">
    <property type="entry name" value="GATase1_DJ-1"/>
    <property type="match status" value="1"/>
</dbReference>
<evidence type="ECO:0000313" key="4">
    <source>
        <dbReference type="EMBL" id="KAF7492416.1"/>
    </source>
</evidence>
<dbReference type="GO" id="GO:0005739">
    <property type="term" value="C:mitochondrion"/>
    <property type="evidence" value="ECO:0007669"/>
    <property type="project" value="TreeGrafter"/>
</dbReference>
<keyword evidence="2" id="KW-0963">Cytoplasm</keyword>
<dbReference type="OrthoDB" id="543156at2759"/>
<dbReference type="InterPro" id="IPR006287">
    <property type="entry name" value="DJ-1"/>
</dbReference>
<dbReference type="FunFam" id="3.40.50.880:FF:000022">
    <property type="entry name" value="protein deglycase DJ-1"/>
    <property type="match status" value="1"/>
</dbReference>
<name>A0A834R9A0_SARSC</name>
<dbReference type="PANTHER" id="PTHR48094:SF12">
    <property type="entry name" value="PARKINSON DISEASE PROTEIN 7 HOMOLOG"/>
    <property type="match status" value="1"/>
</dbReference>
<evidence type="ECO:0000256" key="2">
    <source>
        <dbReference type="ARBA" id="ARBA00022490"/>
    </source>
</evidence>
<dbReference type="EnsemblMetazoa" id="SSS_6174s_mrna">
    <property type="protein sequence ID" value="KAF7492416.1"/>
    <property type="gene ID" value="SSS_6174"/>
</dbReference>
<reference evidence="6" key="1">
    <citation type="journal article" date="2020" name="PLoS Negl. Trop. Dis.">
        <title>High-quality nuclear genome for Sarcoptes scabiei-A critical resource for a neglected parasite.</title>
        <authorList>
            <person name="Korhonen P.K."/>
            <person name="Gasser R.B."/>
            <person name="Ma G."/>
            <person name="Wang T."/>
            <person name="Stroehlein A.J."/>
            <person name="Young N.D."/>
            <person name="Ang C.S."/>
            <person name="Fernando D.D."/>
            <person name="Lu H.C."/>
            <person name="Taylor S."/>
            <person name="Reynolds S.L."/>
            <person name="Mofiz E."/>
            <person name="Najaraj S.H."/>
            <person name="Gowda H."/>
            <person name="Madugundu A."/>
            <person name="Renuse S."/>
            <person name="Holt D."/>
            <person name="Pandey A."/>
            <person name="Papenfuss A.T."/>
            <person name="Fischer K."/>
        </authorList>
    </citation>
    <scope>NUCLEOTIDE SEQUENCE [LARGE SCALE GENOMIC DNA]</scope>
</reference>
<reference evidence="5" key="3">
    <citation type="submission" date="2022-06" db="UniProtKB">
        <authorList>
            <consortium name="EnsemblMetazoa"/>
        </authorList>
    </citation>
    <scope>IDENTIFICATION</scope>
</reference>
<organism evidence="4">
    <name type="scientific">Sarcoptes scabiei</name>
    <name type="common">Itch mite</name>
    <name type="synonym">Acarus scabiei</name>
    <dbReference type="NCBI Taxonomy" id="52283"/>
    <lineage>
        <taxon>Eukaryota</taxon>
        <taxon>Metazoa</taxon>
        <taxon>Ecdysozoa</taxon>
        <taxon>Arthropoda</taxon>
        <taxon>Chelicerata</taxon>
        <taxon>Arachnida</taxon>
        <taxon>Acari</taxon>
        <taxon>Acariformes</taxon>
        <taxon>Sarcoptiformes</taxon>
        <taxon>Astigmata</taxon>
        <taxon>Psoroptidia</taxon>
        <taxon>Sarcoptoidea</taxon>
        <taxon>Sarcoptidae</taxon>
        <taxon>Sarcoptinae</taxon>
        <taxon>Sarcoptes</taxon>
    </lineage>
</organism>
<dbReference type="Pfam" id="PF01965">
    <property type="entry name" value="DJ-1_PfpI"/>
    <property type="match status" value="1"/>
</dbReference>
<dbReference type="PANTHER" id="PTHR48094">
    <property type="entry name" value="PROTEIN/NUCLEIC ACID DEGLYCASE DJ-1-RELATED"/>
    <property type="match status" value="1"/>
</dbReference>
<feature type="domain" description="DJ-1/PfpI" evidence="3">
    <location>
        <begin position="52"/>
        <end position="215"/>
    </location>
</feature>
<dbReference type="InterPro" id="IPR002818">
    <property type="entry name" value="DJ-1/PfpI"/>
</dbReference>
<gene>
    <name evidence="4" type="ORF">SSS_6174</name>
</gene>
<accession>A0A834R9A0</accession>
<dbReference type="Proteomes" id="UP000070412">
    <property type="component" value="Unassembled WGS sequence"/>
</dbReference>
<dbReference type="GO" id="GO:0005634">
    <property type="term" value="C:nucleus"/>
    <property type="evidence" value="ECO:0007669"/>
    <property type="project" value="TreeGrafter"/>
</dbReference>
<evidence type="ECO:0000313" key="5">
    <source>
        <dbReference type="EnsemblMetazoa" id="KAF7492416.1"/>
    </source>
</evidence>
<comment type="subcellular location">
    <subcellularLocation>
        <location evidence="1">Cytoplasm</location>
    </subcellularLocation>
</comment>